<protein>
    <submittedName>
        <fullName evidence="1">Uncharacterized protein</fullName>
    </submittedName>
</protein>
<accession>A0A5D4R8C7</accession>
<proteinExistence type="predicted"/>
<organism evidence="1 2">
    <name type="scientific">Bacillus infantis</name>
    <dbReference type="NCBI Taxonomy" id="324767"/>
    <lineage>
        <taxon>Bacteria</taxon>
        <taxon>Bacillati</taxon>
        <taxon>Bacillota</taxon>
        <taxon>Bacilli</taxon>
        <taxon>Bacillales</taxon>
        <taxon>Bacillaceae</taxon>
        <taxon>Bacillus</taxon>
    </lineage>
</organism>
<dbReference type="RefSeq" id="WP_148975522.1">
    <property type="nucleotide sequence ID" value="NZ_VTER01000007.1"/>
</dbReference>
<comment type="caution">
    <text evidence="1">The sequence shown here is derived from an EMBL/GenBank/DDBJ whole genome shotgun (WGS) entry which is preliminary data.</text>
</comment>
<name>A0A5D4R8C7_9BACI</name>
<evidence type="ECO:0000313" key="2">
    <source>
        <dbReference type="Proteomes" id="UP000322139"/>
    </source>
</evidence>
<reference evidence="1 2" key="1">
    <citation type="submission" date="2019-08" db="EMBL/GenBank/DDBJ databases">
        <title>Bacillus genomes from the desert of Cuatro Cienegas, Coahuila.</title>
        <authorList>
            <person name="Olmedo-Alvarez G."/>
        </authorList>
    </citation>
    <scope>NUCLEOTIDE SEQUENCE [LARGE SCALE GENOMIC DNA]</scope>
    <source>
        <strain evidence="1 2">CH446_14T</strain>
    </source>
</reference>
<dbReference type="EMBL" id="VTER01000007">
    <property type="protein sequence ID" value="TYS46779.1"/>
    <property type="molecule type" value="Genomic_DNA"/>
</dbReference>
<gene>
    <name evidence="1" type="ORF">FZD51_15010</name>
</gene>
<dbReference type="Proteomes" id="UP000322139">
    <property type="component" value="Unassembled WGS sequence"/>
</dbReference>
<sequence length="67" mass="7679">MEWVLDLDGRTLVESEALEMKPERVVSVSKYDDGTWIKFIHEAGKVRMESNKTLELQADGRTLKIQG</sequence>
<evidence type="ECO:0000313" key="1">
    <source>
        <dbReference type="EMBL" id="TYS46779.1"/>
    </source>
</evidence>
<dbReference type="AlphaFoldDB" id="A0A5D4R8C7"/>